<keyword evidence="5 11" id="KW-0418">Kinase</keyword>
<accession>A0AAF0EJB3</accession>
<feature type="region of interest" description="Disordered" evidence="9">
    <location>
        <begin position="686"/>
        <end position="707"/>
    </location>
</feature>
<dbReference type="InterPro" id="IPR011009">
    <property type="entry name" value="Kinase-like_dom_sf"/>
</dbReference>
<dbReference type="PANTHER" id="PTHR48012:SF10">
    <property type="entry name" value="FI20177P1"/>
    <property type="match status" value="1"/>
</dbReference>
<evidence type="ECO:0000256" key="6">
    <source>
        <dbReference type="ARBA" id="ARBA00022840"/>
    </source>
</evidence>
<sequence>MSVLLIWQYAQRLCVRLGQAAHHVGLSSMAQAYPSANDDAVPAALSGKPLATAASPPNLYHRLFGQDFLVAPAQPRKTPPSPSQTPRTPSRRYTAVPSTPPSASSGTKRTASEALSEAADAPQLGSSHRAGSRSMDLHNHPTPTQLLREQRHARHETYAPSPKRARNEPAMPPGSFRFPVSPGRAPRPTSTASFPYNVGMTPRTVMTSRHPPFSRPGHARMASMPESHRDHYVPVRSYDPVPSHVPMPASSDAALMHPWQGAPRGFQAIRSHVRAANSDISAPLSRTHRRSVSHGAMDSNTITPRPISHDRSSSMKTPPSGDSALPVTPKTMHGSLSYGEFLNISPSPQPRGLRVRGAPDVLPLSPPFGPIASPSRTADRPSHFTAPRGARPLWAQPPQREVYRCLDTETRNTVAAKIVNLELSTEELLTVQKEINMLQQVRHPCITACYDSFVEGSDLWIIMEYCSGGSCSDLVRAHTLQERYIAIILREVLQALVYIHAEKKIHRDIKAANILLHNDGTVRLADFGVAGQLHAQAKRVNSFVGTPYWMGPEVVKQSGYTTNADIWSVGITAIELAQGEPPYAALHPMKVLHLIPRNPPPQLPKSYTLTFRDFVAKCLTRDPLQRPSAAQLLKHPFIRKAGSTKQLAPLAAARPLKKREPKHTDTNVPKEAPLWDFASLRPSMVEPGEAATDRASASPAPAPSPRVPLWKQTYRTLLGRAAMEPTDTQTSRVVQYDTRLHSA</sequence>
<gene>
    <name evidence="11" type="primary">PAK6</name>
    <name evidence="11" type="ORF">MEQU1_001818</name>
</gene>
<comment type="similarity">
    <text evidence="1">Belongs to the protein kinase superfamily. STE Ser/Thr protein kinase family. STE20 subfamily.</text>
</comment>
<dbReference type="AlphaFoldDB" id="A0AAF0EJB3"/>
<evidence type="ECO:0000313" key="11">
    <source>
        <dbReference type="EMBL" id="WFD23132.1"/>
    </source>
</evidence>
<evidence type="ECO:0000256" key="8">
    <source>
        <dbReference type="ARBA" id="ARBA00048679"/>
    </source>
</evidence>
<dbReference type="GO" id="GO:0004674">
    <property type="term" value="F:protein serine/threonine kinase activity"/>
    <property type="evidence" value="ECO:0007669"/>
    <property type="project" value="UniProtKB-KW"/>
</dbReference>
<feature type="compositionally biased region" description="Low complexity" evidence="9">
    <location>
        <begin position="84"/>
        <end position="105"/>
    </location>
</feature>
<organism evidence="11 12">
    <name type="scientific">Malassezia equina</name>
    <dbReference type="NCBI Taxonomy" id="1381935"/>
    <lineage>
        <taxon>Eukaryota</taxon>
        <taxon>Fungi</taxon>
        <taxon>Dikarya</taxon>
        <taxon>Basidiomycota</taxon>
        <taxon>Ustilaginomycotina</taxon>
        <taxon>Malasseziomycetes</taxon>
        <taxon>Malasseziales</taxon>
        <taxon>Malasseziaceae</taxon>
        <taxon>Malassezia</taxon>
    </lineage>
</organism>
<keyword evidence="4" id="KW-0547">Nucleotide-binding</keyword>
<reference evidence="11" key="1">
    <citation type="submission" date="2023-03" db="EMBL/GenBank/DDBJ databases">
        <title>Mating type loci evolution in Malassezia.</title>
        <authorList>
            <person name="Coelho M.A."/>
        </authorList>
    </citation>
    <scope>NUCLEOTIDE SEQUENCE</scope>
    <source>
        <strain evidence="11">CBS 12830</strain>
    </source>
</reference>
<evidence type="ECO:0000256" key="5">
    <source>
        <dbReference type="ARBA" id="ARBA00022777"/>
    </source>
</evidence>
<evidence type="ECO:0000256" key="2">
    <source>
        <dbReference type="ARBA" id="ARBA00022527"/>
    </source>
</evidence>
<dbReference type="Gene3D" id="1.10.510.10">
    <property type="entry name" value="Transferase(Phosphotransferase) domain 1"/>
    <property type="match status" value="1"/>
</dbReference>
<evidence type="ECO:0000256" key="7">
    <source>
        <dbReference type="ARBA" id="ARBA00047899"/>
    </source>
</evidence>
<evidence type="ECO:0000256" key="1">
    <source>
        <dbReference type="ARBA" id="ARBA00008874"/>
    </source>
</evidence>
<protein>
    <submittedName>
        <fullName evidence="11">Non-specific serine/threonine protein kinase</fullName>
        <ecNumber evidence="11">2.7.11.1</ecNumber>
    </submittedName>
</protein>
<dbReference type="SMART" id="SM00220">
    <property type="entry name" value="S_TKc"/>
    <property type="match status" value="1"/>
</dbReference>
<dbReference type="FunFam" id="1.10.510.10:FF:000421">
    <property type="entry name" value="Serine/threonine-protein kinase PAK 6"/>
    <property type="match status" value="1"/>
</dbReference>
<dbReference type="PROSITE" id="PS50011">
    <property type="entry name" value="PROTEIN_KINASE_DOM"/>
    <property type="match status" value="1"/>
</dbReference>
<feature type="region of interest" description="Disordered" evidence="9">
    <location>
        <begin position="279"/>
        <end position="327"/>
    </location>
</feature>
<evidence type="ECO:0000256" key="3">
    <source>
        <dbReference type="ARBA" id="ARBA00022679"/>
    </source>
</evidence>
<evidence type="ECO:0000256" key="9">
    <source>
        <dbReference type="SAM" id="MobiDB-lite"/>
    </source>
</evidence>
<keyword evidence="6" id="KW-0067">ATP-binding</keyword>
<name>A0AAF0EJB3_9BASI</name>
<dbReference type="PANTHER" id="PTHR48012">
    <property type="entry name" value="STERILE20-LIKE KINASE, ISOFORM B-RELATED"/>
    <property type="match status" value="1"/>
</dbReference>
<evidence type="ECO:0000259" key="10">
    <source>
        <dbReference type="PROSITE" id="PS50011"/>
    </source>
</evidence>
<dbReference type="EMBL" id="CP119902">
    <property type="protein sequence ID" value="WFD23132.1"/>
    <property type="molecule type" value="Genomic_DNA"/>
</dbReference>
<dbReference type="GO" id="GO:0005524">
    <property type="term" value="F:ATP binding"/>
    <property type="evidence" value="ECO:0007669"/>
    <property type="project" value="UniProtKB-KW"/>
</dbReference>
<proteinExistence type="inferred from homology"/>
<keyword evidence="12" id="KW-1185">Reference proteome</keyword>
<dbReference type="SUPFAM" id="SSF56112">
    <property type="entry name" value="Protein kinase-like (PK-like)"/>
    <property type="match status" value="1"/>
</dbReference>
<feature type="domain" description="Protein kinase" evidence="10">
    <location>
        <begin position="388"/>
        <end position="638"/>
    </location>
</feature>
<dbReference type="Proteomes" id="UP001214415">
    <property type="component" value="Chromosome 3"/>
</dbReference>
<comment type="catalytic activity">
    <reaction evidence="8">
        <text>L-seryl-[protein] + ATP = O-phospho-L-seryl-[protein] + ADP + H(+)</text>
        <dbReference type="Rhea" id="RHEA:17989"/>
        <dbReference type="Rhea" id="RHEA-COMP:9863"/>
        <dbReference type="Rhea" id="RHEA-COMP:11604"/>
        <dbReference type="ChEBI" id="CHEBI:15378"/>
        <dbReference type="ChEBI" id="CHEBI:29999"/>
        <dbReference type="ChEBI" id="CHEBI:30616"/>
        <dbReference type="ChEBI" id="CHEBI:83421"/>
        <dbReference type="ChEBI" id="CHEBI:456216"/>
        <dbReference type="EC" id="2.7.11.1"/>
    </reaction>
</comment>
<keyword evidence="3 11" id="KW-0808">Transferase</keyword>
<dbReference type="InterPro" id="IPR050629">
    <property type="entry name" value="STE20/SPS1-PAK"/>
</dbReference>
<dbReference type="GO" id="GO:0005737">
    <property type="term" value="C:cytoplasm"/>
    <property type="evidence" value="ECO:0007669"/>
    <property type="project" value="TreeGrafter"/>
</dbReference>
<keyword evidence="2 11" id="KW-0723">Serine/threonine-protein kinase</keyword>
<dbReference type="Pfam" id="PF00069">
    <property type="entry name" value="Pkinase"/>
    <property type="match status" value="1"/>
</dbReference>
<evidence type="ECO:0000313" key="12">
    <source>
        <dbReference type="Proteomes" id="UP001214415"/>
    </source>
</evidence>
<dbReference type="InterPro" id="IPR000719">
    <property type="entry name" value="Prot_kinase_dom"/>
</dbReference>
<evidence type="ECO:0000256" key="4">
    <source>
        <dbReference type="ARBA" id="ARBA00022741"/>
    </source>
</evidence>
<dbReference type="EC" id="2.7.11.1" evidence="11"/>
<feature type="region of interest" description="Disordered" evidence="9">
    <location>
        <begin position="369"/>
        <end position="391"/>
    </location>
</feature>
<comment type="catalytic activity">
    <reaction evidence="7">
        <text>L-threonyl-[protein] + ATP = O-phospho-L-threonyl-[protein] + ADP + H(+)</text>
        <dbReference type="Rhea" id="RHEA:46608"/>
        <dbReference type="Rhea" id="RHEA-COMP:11060"/>
        <dbReference type="Rhea" id="RHEA-COMP:11605"/>
        <dbReference type="ChEBI" id="CHEBI:15378"/>
        <dbReference type="ChEBI" id="CHEBI:30013"/>
        <dbReference type="ChEBI" id="CHEBI:30616"/>
        <dbReference type="ChEBI" id="CHEBI:61977"/>
        <dbReference type="ChEBI" id="CHEBI:456216"/>
        <dbReference type="EC" id="2.7.11.1"/>
    </reaction>
</comment>
<feature type="region of interest" description="Disordered" evidence="9">
    <location>
        <begin position="71"/>
        <end position="222"/>
    </location>
</feature>